<dbReference type="GO" id="GO:0016491">
    <property type="term" value="F:oxidoreductase activity"/>
    <property type="evidence" value="ECO:0007669"/>
    <property type="project" value="InterPro"/>
</dbReference>
<protein>
    <recommendedName>
        <fullName evidence="3">Nitroreductase family protein</fullName>
    </recommendedName>
</protein>
<gene>
    <name evidence="1" type="ORF">AVR91_0211810</name>
</gene>
<accession>A0A1W2LWU9</accession>
<reference evidence="1 2" key="1">
    <citation type="submission" date="2016-12" db="EMBL/GenBank/DDBJ databases">
        <title>Amycolatopsis keratiniphila subsp. keratiniphila genome sequencing and assembly.</title>
        <authorList>
            <person name="Mayilraj S."/>
            <person name="Kaur N."/>
        </authorList>
    </citation>
    <scope>NUCLEOTIDE SEQUENCE [LARGE SCALE GENOMIC DNA]</scope>
    <source>
        <strain evidence="1 2">DSM 44409</strain>
    </source>
</reference>
<dbReference type="Gene3D" id="3.40.50.720">
    <property type="entry name" value="NAD(P)-binding Rossmann-like Domain"/>
    <property type="match status" value="1"/>
</dbReference>
<dbReference type="OrthoDB" id="7783880at2"/>
<proteinExistence type="predicted"/>
<comment type="caution">
    <text evidence="1">The sequence shown here is derived from an EMBL/GenBank/DDBJ whole genome shotgun (WGS) entry which is preliminary data.</text>
</comment>
<dbReference type="Gene3D" id="3.40.109.10">
    <property type="entry name" value="NADH Oxidase"/>
    <property type="match status" value="1"/>
</dbReference>
<name>A0A1W2LWU9_9PSEU</name>
<organism evidence="1 2">
    <name type="scientific">Amycolatopsis keratiniphila subsp. keratiniphila</name>
    <dbReference type="NCBI Taxonomy" id="227715"/>
    <lineage>
        <taxon>Bacteria</taxon>
        <taxon>Bacillati</taxon>
        <taxon>Actinomycetota</taxon>
        <taxon>Actinomycetes</taxon>
        <taxon>Pseudonocardiales</taxon>
        <taxon>Pseudonocardiaceae</taxon>
        <taxon>Amycolatopsis</taxon>
        <taxon>Amycolatopsis japonica group</taxon>
    </lineage>
</organism>
<dbReference type="InterPro" id="IPR000415">
    <property type="entry name" value="Nitroreductase-like"/>
</dbReference>
<evidence type="ECO:0008006" key="3">
    <source>
        <dbReference type="Google" id="ProtNLM"/>
    </source>
</evidence>
<dbReference type="EMBL" id="LQMT02000012">
    <property type="protein sequence ID" value="ONF71366.1"/>
    <property type="molecule type" value="Genomic_DNA"/>
</dbReference>
<dbReference type="Proteomes" id="UP000076660">
    <property type="component" value="Unassembled WGS sequence"/>
</dbReference>
<evidence type="ECO:0000313" key="1">
    <source>
        <dbReference type="EMBL" id="ONF71366.1"/>
    </source>
</evidence>
<sequence length="476" mass="49456">MTTTVQRTTAAEALRDAEAAPGTGFPCLLPGISLIPTRTGMVAFGAAQPQVFGGKAAHTVLPTVLRAMDGTRGTSAIAELLGLPVKTVDAVHALARSRDLLCSGPVPGDHSGRWLARSGTATAKVRDADSGDRRGARVKLTGDPVLTAELGELLALDGVRAEVVDRAGCTDSDLVLVVLNGEEPTAELAALDRELTAAGVPWLRVLVHEGGAEVGPRFAPRDELRYAGWWPVNPPPAAAAPASPGRDAALGFAALEIVNLLSGAGRPVSMSAVAEFDVADGSCRRRPRAPRPGDGESLCLALDHVARQSIPDGRLPRFLLAPEPDPAAIEPVDGQELTRLLGAAFPGGTDRSLNAYVLGEKDRAHLYLPEKAGLIDLAGVADVTRWRREHADDAFAVIAVSVTVPAHSNGTTVRDGLLHTGAAVQRLLAAAAGLGLRTRDGLSGSLGDLGDALGLLPHAETLLEIVVLDREPGDER</sequence>
<dbReference type="RefSeq" id="WP_063276098.1">
    <property type="nucleotide sequence ID" value="NZ_LQMT02000012.1"/>
</dbReference>
<dbReference type="AlphaFoldDB" id="A0A1W2LWU9"/>
<evidence type="ECO:0000313" key="2">
    <source>
        <dbReference type="Proteomes" id="UP000076660"/>
    </source>
</evidence>